<reference evidence="1 2" key="1">
    <citation type="journal article" date="2018" name="Mol. Plant">
        <title>The genome of Artemisia annua provides insight into the evolution of Asteraceae family and artemisinin biosynthesis.</title>
        <authorList>
            <person name="Shen Q."/>
            <person name="Zhang L."/>
            <person name="Liao Z."/>
            <person name="Wang S."/>
            <person name="Yan T."/>
            <person name="Shi P."/>
            <person name="Liu M."/>
            <person name="Fu X."/>
            <person name="Pan Q."/>
            <person name="Wang Y."/>
            <person name="Lv Z."/>
            <person name="Lu X."/>
            <person name="Zhang F."/>
            <person name="Jiang W."/>
            <person name="Ma Y."/>
            <person name="Chen M."/>
            <person name="Hao X."/>
            <person name="Li L."/>
            <person name="Tang Y."/>
            <person name="Lv G."/>
            <person name="Zhou Y."/>
            <person name="Sun X."/>
            <person name="Brodelius P.E."/>
            <person name="Rose J.K.C."/>
            <person name="Tang K."/>
        </authorList>
    </citation>
    <scope>NUCLEOTIDE SEQUENCE [LARGE SCALE GENOMIC DNA]</scope>
    <source>
        <strain evidence="2">cv. Huhao1</strain>
        <tissue evidence="1">Leaf</tissue>
    </source>
</reference>
<name>A0A2U1NSA6_ARTAN</name>
<keyword evidence="2" id="KW-1185">Reference proteome</keyword>
<comment type="caution">
    <text evidence="1">The sequence shown here is derived from an EMBL/GenBank/DDBJ whole genome shotgun (WGS) entry which is preliminary data.</text>
</comment>
<dbReference type="GO" id="GO:0004180">
    <property type="term" value="F:carboxypeptidase activity"/>
    <property type="evidence" value="ECO:0007669"/>
    <property type="project" value="UniProtKB-KW"/>
</dbReference>
<gene>
    <name evidence="1" type="ORF">CTI12_AA137430</name>
</gene>
<evidence type="ECO:0000313" key="1">
    <source>
        <dbReference type="EMBL" id="PWA76393.1"/>
    </source>
</evidence>
<evidence type="ECO:0000313" key="2">
    <source>
        <dbReference type="Proteomes" id="UP000245207"/>
    </source>
</evidence>
<dbReference type="EMBL" id="PKPP01002274">
    <property type="protein sequence ID" value="PWA76393.1"/>
    <property type="molecule type" value="Genomic_DNA"/>
</dbReference>
<keyword evidence="1" id="KW-0378">Hydrolase</keyword>
<organism evidence="1 2">
    <name type="scientific">Artemisia annua</name>
    <name type="common">Sweet wormwood</name>
    <dbReference type="NCBI Taxonomy" id="35608"/>
    <lineage>
        <taxon>Eukaryota</taxon>
        <taxon>Viridiplantae</taxon>
        <taxon>Streptophyta</taxon>
        <taxon>Embryophyta</taxon>
        <taxon>Tracheophyta</taxon>
        <taxon>Spermatophyta</taxon>
        <taxon>Magnoliopsida</taxon>
        <taxon>eudicotyledons</taxon>
        <taxon>Gunneridae</taxon>
        <taxon>Pentapetalae</taxon>
        <taxon>asterids</taxon>
        <taxon>campanulids</taxon>
        <taxon>Asterales</taxon>
        <taxon>Asteraceae</taxon>
        <taxon>Asteroideae</taxon>
        <taxon>Anthemideae</taxon>
        <taxon>Artemisiinae</taxon>
        <taxon>Artemisia</taxon>
    </lineage>
</organism>
<dbReference type="AlphaFoldDB" id="A0A2U1NSA6"/>
<proteinExistence type="predicted"/>
<keyword evidence="1" id="KW-0121">Carboxypeptidase</keyword>
<accession>A0A2U1NSA6</accession>
<sequence>MEKLGVNNLDFGEVGASASELLRSVEATSSLSYVTMRKNKKSHKNAVDAEQVEKTIGSLGAELNTNATIHGINVEPIPHVSSSLHDSGVESSLKSKHDLIDTLFGVSIKNLVDLDAFLKGLDAGNYPMWDTLDADVVRMVHVALSGLYDAFKAEYQADPESNATYSDGNGNGTAPNVNLEVAEPVFSITLTSVGGGVFVAEARCGYVEGYKEPLLIIVRGAGHMGGSMLYHPQHALAMFSSFVGGILTPSS</sequence>
<dbReference type="Proteomes" id="UP000245207">
    <property type="component" value="Unassembled WGS sequence"/>
</dbReference>
<keyword evidence="1" id="KW-0645">Protease</keyword>
<protein>
    <submittedName>
        <fullName evidence="1">Peptidase S10, serine carboxypeptidase, Alpha/Beta hydrolase fold protein</fullName>
    </submittedName>
</protein>